<evidence type="ECO:0000256" key="1">
    <source>
        <dbReference type="ARBA" id="ARBA00023015"/>
    </source>
</evidence>
<organism evidence="5 6">
    <name type="scientific">Floridaenema flaviceps BLCC-F50</name>
    <dbReference type="NCBI Taxonomy" id="3153642"/>
    <lineage>
        <taxon>Bacteria</taxon>
        <taxon>Bacillati</taxon>
        <taxon>Cyanobacteriota</taxon>
        <taxon>Cyanophyceae</taxon>
        <taxon>Oscillatoriophycideae</taxon>
        <taxon>Aerosakkonematales</taxon>
        <taxon>Aerosakkonemataceae</taxon>
        <taxon>Floridanema</taxon>
        <taxon>Floridanema flaviceps</taxon>
    </lineage>
</organism>
<dbReference type="PRINTS" id="PR00032">
    <property type="entry name" value="HTHARAC"/>
</dbReference>
<gene>
    <name evidence="5" type="ORF">ACE1CI_11425</name>
</gene>
<feature type="domain" description="HTH araC/xylS-type" evidence="4">
    <location>
        <begin position="201"/>
        <end position="299"/>
    </location>
</feature>
<name>A0ABV4XP86_9CYAN</name>
<reference evidence="5 6" key="1">
    <citation type="submission" date="2024-09" db="EMBL/GenBank/DDBJ databases">
        <title>Floridaenema gen nov. (Aerosakkonemataceae, Aerosakkonematales ord. nov., Cyanobacteria) from benthic tropical and subtropical fresh waters, with the description of four new species.</title>
        <authorList>
            <person name="Moretto J.A."/>
            <person name="Berthold D.E."/>
            <person name="Lefler F.W."/>
            <person name="Huang I.-S."/>
            <person name="Laughinghouse H. IV."/>
        </authorList>
    </citation>
    <scope>NUCLEOTIDE SEQUENCE [LARGE SCALE GENOMIC DNA]</scope>
    <source>
        <strain evidence="5 6">BLCC-F50</strain>
    </source>
</reference>
<dbReference type="Gene3D" id="1.10.10.60">
    <property type="entry name" value="Homeodomain-like"/>
    <property type="match status" value="2"/>
</dbReference>
<evidence type="ECO:0000259" key="4">
    <source>
        <dbReference type="PROSITE" id="PS01124"/>
    </source>
</evidence>
<dbReference type="RefSeq" id="WP_413263173.1">
    <property type="nucleotide sequence ID" value="NZ_JBHFNR010000076.1"/>
</dbReference>
<dbReference type="PROSITE" id="PS01124">
    <property type="entry name" value="HTH_ARAC_FAMILY_2"/>
    <property type="match status" value="1"/>
</dbReference>
<dbReference type="InterPro" id="IPR018062">
    <property type="entry name" value="HTH_AraC-typ_CS"/>
</dbReference>
<evidence type="ECO:0000256" key="2">
    <source>
        <dbReference type="ARBA" id="ARBA00023125"/>
    </source>
</evidence>
<comment type="caution">
    <text evidence="5">The sequence shown here is derived from an EMBL/GenBank/DDBJ whole genome shotgun (WGS) entry which is preliminary data.</text>
</comment>
<dbReference type="Proteomes" id="UP001576784">
    <property type="component" value="Unassembled WGS sequence"/>
</dbReference>
<dbReference type="Pfam" id="PF12833">
    <property type="entry name" value="HTH_18"/>
    <property type="match status" value="1"/>
</dbReference>
<proteinExistence type="predicted"/>
<keyword evidence="2" id="KW-0238">DNA-binding</keyword>
<dbReference type="SUPFAM" id="SSF46689">
    <property type="entry name" value="Homeodomain-like"/>
    <property type="match status" value="2"/>
</dbReference>
<keyword evidence="6" id="KW-1185">Reference proteome</keyword>
<dbReference type="InterPro" id="IPR009057">
    <property type="entry name" value="Homeodomain-like_sf"/>
</dbReference>
<protein>
    <submittedName>
        <fullName evidence="5">Helix-turn-helix domain-containing protein</fullName>
    </submittedName>
</protein>
<dbReference type="PANTHER" id="PTHR46796">
    <property type="entry name" value="HTH-TYPE TRANSCRIPTIONAL ACTIVATOR RHAS-RELATED"/>
    <property type="match status" value="1"/>
</dbReference>
<dbReference type="SMART" id="SM00342">
    <property type="entry name" value="HTH_ARAC"/>
    <property type="match status" value="1"/>
</dbReference>
<evidence type="ECO:0000313" key="5">
    <source>
        <dbReference type="EMBL" id="MFB2893513.1"/>
    </source>
</evidence>
<evidence type="ECO:0000256" key="3">
    <source>
        <dbReference type="ARBA" id="ARBA00023163"/>
    </source>
</evidence>
<dbReference type="EMBL" id="JBHFNR010000076">
    <property type="protein sequence ID" value="MFB2893513.1"/>
    <property type="molecule type" value="Genomic_DNA"/>
</dbReference>
<sequence>MLNRSRLNIDFIHQEQASSQLLLRPPLLSSEQLGWRGIMLQHHLQLPGEMPESEAAQHAIVVHWQYNNVHVDRVIDETKQRESINDGDCLIVPAMASHKSNWDREVEFTLMILEPSYLNQIAHETVDGDRVELMPQFAKPDPIIASIATALKTELESDGIGGKFYVESAITFLAAHLLQHHCSRTQLFKNYGDGLPKYRFREAIAYINEHLSEEISLEAIANHLHISQHYFCHLFKQSMGISPYQYVLRQRIEKAKQLLKQRKLTIVDVAMECGFANQTHFTKHFRKLTGTTPRAYREQ</sequence>
<dbReference type="InterPro" id="IPR050204">
    <property type="entry name" value="AraC_XylS_family_regulators"/>
</dbReference>
<keyword evidence="1" id="KW-0805">Transcription regulation</keyword>
<keyword evidence="3" id="KW-0804">Transcription</keyword>
<dbReference type="PROSITE" id="PS00041">
    <property type="entry name" value="HTH_ARAC_FAMILY_1"/>
    <property type="match status" value="1"/>
</dbReference>
<dbReference type="InterPro" id="IPR018060">
    <property type="entry name" value="HTH_AraC"/>
</dbReference>
<dbReference type="InterPro" id="IPR020449">
    <property type="entry name" value="Tscrpt_reg_AraC-type_HTH"/>
</dbReference>
<dbReference type="PANTHER" id="PTHR46796:SF6">
    <property type="entry name" value="ARAC SUBFAMILY"/>
    <property type="match status" value="1"/>
</dbReference>
<accession>A0ABV4XP86</accession>
<evidence type="ECO:0000313" key="6">
    <source>
        <dbReference type="Proteomes" id="UP001576784"/>
    </source>
</evidence>